<comment type="caution">
    <text evidence="1">The sequence shown here is derived from an EMBL/GenBank/DDBJ whole genome shotgun (WGS) entry which is preliminary data.</text>
</comment>
<dbReference type="Pfam" id="PF06082">
    <property type="entry name" value="YjbH"/>
    <property type="match status" value="1"/>
</dbReference>
<protein>
    <submittedName>
        <fullName evidence="1">YjbH domain-containing protein</fullName>
    </submittedName>
</protein>
<name>A0ABS6N5Q7_9RHOB</name>
<evidence type="ECO:0000313" key="2">
    <source>
        <dbReference type="Proteomes" id="UP001166293"/>
    </source>
</evidence>
<dbReference type="EMBL" id="JAHRWL010000001">
    <property type="protein sequence ID" value="MBV2359352.1"/>
    <property type="molecule type" value="Genomic_DNA"/>
</dbReference>
<dbReference type="InterPro" id="IPR010344">
    <property type="entry name" value="YbjH"/>
</dbReference>
<organism evidence="1 2">
    <name type="scientific">Thalassococcus arenae</name>
    <dbReference type="NCBI Taxonomy" id="2851652"/>
    <lineage>
        <taxon>Bacteria</taxon>
        <taxon>Pseudomonadati</taxon>
        <taxon>Pseudomonadota</taxon>
        <taxon>Alphaproteobacteria</taxon>
        <taxon>Rhodobacterales</taxon>
        <taxon>Roseobacteraceae</taxon>
        <taxon>Thalassococcus</taxon>
    </lineage>
</organism>
<reference evidence="1" key="1">
    <citation type="submission" date="2021-06" db="EMBL/GenBank/DDBJ databases">
        <title>Thalassococcus sp. CAU 1522 isolated from sea sand, Republic of Korea.</title>
        <authorList>
            <person name="Kim W."/>
        </authorList>
    </citation>
    <scope>NUCLEOTIDE SEQUENCE</scope>
    <source>
        <strain evidence="1">CAU 1522</strain>
    </source>
</reference>
<keyword evidence="2" id="KW-1185">Reference proteome</keyword>
<evidence type="ECO:0000313" key="1">
    <source>
        <dbReference type="EMBL" id="MBV2359352.1"/>
    </source>
</evidence>
<gene>
    <name evidence="1" type="ORF">KUH32_06180</name>
</gene>
<dbReference type="Proteomes" id="UP001166293">
    <property type="component" value="Unassembled WGS sequence"/>
</dbReference>
<sequence length="713" mass="77408">MNDGQARNLPRRFVGAVAVFAVVAAAPGGAEQSVGFNLYGGPGLIDMPTAEMPEDAMLSSTVSRFGDNTRTTLTFQIAPRLSGSFRYSAIDNFITPSSVDGVYYDRSFDLRYQVLTEGQYLPSVVIGLQDFIGTGLYGGEYVVATKTLAPGLKITGGLGWGRLGSHGSIGTLGTRPEELLGEGGLPTYDRWFRGDVAPFGGISYAPSDRLRFKLEYSSDDYVQESTTGAFDKGSPWSYGVDYTFRNGTQLSLYHAYGTEIGAQLTFNLNPRTIGIGGGIDQAPLPIDPRAPGDSADLGWTGDSVRIASARQSLAELMDKDGLKLEALQLESNRAVVRLRNPTYNATSQAVGRTARAMSRALPASVEQFEIVSVVNGVGASSVIVNRSDLERLEHDDADQMLARTTFADAYGRTPAADSGLYPRLTWSLAPYLAVSVFDPDSPVRADFGLRAKADWRLTPNLVASGSVTKRLTGDLDSLRLDESNLPRVRTDYARYSAEGDPAIEYLTLAHYGRPGRNLYSRVTLGYLEPMYAGASAELLWKPVNSRLALGAELNYVRRRDFDQRFGLQSNETVDPVSGRVRAIPEVNGHVSAYYDFGNGFHGQLDVGRYLAGDYGATVSLDREFANGWRIGAYATVTDTPFEDFGEGSFDKGLRVTIPLAALLGQSTRQSNTVAISSLTRDGGARLNVNGRLYDEVRGAHQPDAAKSWGRFWR</sequence>
<accession>A0ABS6N5Q7</accession>
<proteinExistence type="predicted"/>